<dbReference type="EMBL" id="FNOV01000009">
    <property type="protein sequence ID" value="SDY47810.1"/>
    <property type="molecule type" value="Genomic_DNA"/>
</dbReference>
<accession>A0A1H3K6H8</accession>
<protein>
    <submittedName>
        <fullName evidence="3">Nucleotide-binding universal stress protein, UspA family</fullName>
    </submittedName>
</protein>
<proteinExistence type="inferred from homology"/>
<dbReference type="AlphaFoldDB" id="A0A1H3K6H8"/>
<evidence type="ECO:0000313" key="4">
    <source>
        <dbReference type="Proteomes" id="UP000199249"/>
    </source>
</evidence>
<dbReference type="Proteomes" id="UP000199249">
    <property type="component" value="Unassembled WGS sequence"/>
</dbReference>
<comment type="similarity">
    <text evidence="1">Belongs to the universal stress protein A family.</text>
</comment>
<evidence type="ECO:0000313" key="3">
    <source>
        <dbReference type="EMBL" id="SDY47810.1"/>
    </source>
</evidence>
<name>A0A1H3K6H8_9BACT</name>
<dbReference type="CDD" id="cd00293">
    <property type="entry name" value="USP-like"/>
    <property type="match status" value="1"/>
</dbReference>
<dbReference type="OrthoDB" id="871451at2"/>
<organism evidence="3 4">
    <name type="scientific">Hymenobacter psychrophilus</name>
    <dbReference type="NCBI Taxonomy" id="651662"/>
    <lineage>
        <taxon>Bacteria</taxon>
        <taxon>Pseudomonadati</taxon>
        <taxon>Bacteroidota</taxon>
        <taxon>Cytophagia</taxon>
        <taxon>Cytophagales</taxon>
        <taxon>Hymenobacteraceae</taxon>
        <taxon>Hymenobacter</taxon>
    </lineage>
</organism>
<keyword evidence="4" id="KW-1185">Reference proteome</keyword>
<dbReference type="Pfam" id="PF00582">
    <property type="entry name" value="Usp"/>
    <property type="match status" value="1"/>
</dbReference>
<reference evidence="4" key="1">
    <citation type="submission" date="2016-10" db="EMBL/GenBank/DDBJ databases">
        <authorList>
            <person name="Varghese N."/>
            <person name="Submissions S."/>
        </authorList>
    </citation>
    <scope>NUCLEOTIDE SEQUENCE [LARGE SCALE GENOMIC DNA]</scope>
    <source>
        <strain evidence="4">CGMCC 1.8975</strain>
    </source>
</reference>
<evidence type="ECO:0000256" key="1">
    <source>
        <dbReference type="ARBA" id="ARBA00008791"/>
    </source>
</evidence>
<gene>
    <name evidence="3" type="ORF">SAMN04488069_10920</name>
</gene>
<sequence>MKPCFVVFTDLSAFARQLASYAAGVGAPLGVRLHLLHFYHTPSVDPELVTTTGFHRSQAETGRMLRKMAQSLPAEATVTVSTEPVDQALAQAARYCYPILLVLGLSDEQALLDHLLRNQLLSALRATHRPLLLVPPGAAWQPAPRRVAVAIDGEEFTLNAAAHRLVPLLRAWSASWTAVHVETPDEHQAFRGQRALGTLRESGLLDKQTALALYESQEVLPTAGILQALHDTRADLLVLIVRPRSFLSRLFHHSVTARVLRNCPVPVLLLPAEDPDRPGWMPTMS</sequence>
<dbReference type="PANTHER" id="PTHR46268">
    <property type="entry name" value="STRESS RESPONSE PROTEIN NHAX"/>
    <property type="match status" value="1"/>
</dbReference>
<dbReference type="InterPro" id="IPR006016">
    <property type="entry name" value="UspA"/>
</dbReference>
<dbReference type="RefSeq" id="WP_092741103.1">
    <property type="nucleotide sequence ID" value="NZ_FNOV01000009.1"/>
</dbReference>
<dbReference type="PANTHER" id="PTHR46268:SF27">
    <property type="entry name" value="UNIVERSAL STRESS PROTEIN RV2623"/>
    <property type="match status" value="1"/>
</dbReference>
<dbReference type="STRING" id="651662.SAMN04488069_10920"/>
<dbReference type="Gene3D" id="3.40.50.12370">
    <property type="match status" value="1"/>
</dbReference>
<evidence type="ECO:0000259" key="2">
    <source>
        <dbReference type="Pfam" id="PF00582"/>
    </source>
</evidence>
<dbReference type="SUPFAM" id="SSF52402">
    <property type="entry name" value="Adenine nucleotide alpha hydrolases-like"/>
    <property type="match status" value="2"/>
</dbReference>
<feature type="domain" description="UspA" evidence="2">
    <location>
        <begin position="145"/>
        <end position="270"/>
    </location>
</feature>